<evidence type="ECO:0000313" key="1">
    <source>
        <dbReference type="EMBL" id="EBM9017597.1"/>
    </source>
</evidence>
<dbReference type="EMBL" id="AAGEAS010000022">
    <property type="protein sequence ID" value="EBM9017597.1"/>
    <property type="molecule type" value="Genomic_DNA"/>
</dbReference>
<name>A0A5T7GEQ4_SALIN</name>
<reference evidence="1" key="1">
    <citation type="submission" date="2019-06" db="EMBL/GenBank/DDBJ databases">
        <authorList>
            <consortium name="NARMS: The National Antimicrobial Resistance Monitoring System"/>
        </authorList>
    </citation>
    <scope>NUCLEOTIDE SEQUENCE</scope>
    <source>
        <strain evidence="1">FSIS11919680</strain>
    </source>
</reference>
<gene>
    <name evidence="1" type="ORF">E5861_18730</name>
</gene>
<proteinExistence type="predicted"/>
<organism evidence="1">
    <name type="scientific">Salmonella infantis</name>
    <dbReference type="NCBI Taxonomy" id="595"/>
    <lineage>
        <taxon>Bacteria</taxon>
        <taxon>Pseudomonadati</taxon>
        <taxon>Pseudomonadota</taxon>
        <taxon>Gammaproteobacteria</taxon>
        <taxon>Enterobacterales</taxon>
        <taxon>Enterobacteriaceae</taxon>
        <taxon>Salmonella</taxon>
    </lineage>
</organism>
<protein>
    <recommendedName>
        <fullName evidence="2">Lipoprotein</fullName>
    </recommendedName>
</protein>
<evidence type="ECO:0008006" key="2">
    <source>
        <dbReference type="Google" id="ProtNLM"/>
    </source>
</evidence>
<sequence>MEKILLVAVLTLLAGCSTQPVNTEQASVVPPDRIWDKKATSKTSDTGVIIVKRDSGFIGSACLASVYLDGNPIADLSTREKVTFYAKPGRHILSATPHGWCAGGMVEVGADVILNKTLIYRIGYGANGDYRFSPTAF</sequence>
<comment type="caution">
    <text evidence="1">The sequence shown here is derived from an EMBL/GenBank/DDBJ whole genome shotgun (WGS) entry which is preliminary data.</text>
</comment>
<dbReference type="AlphaFoldDB" id="A0A5T7GEQ4"/>
<dbReference type="PROSITE" id="PS51257">
    <property type="entry name" value="PROKAR_LIPOPROTEIN"/>
    <property type="match status" value="1"/>
</dbReference>
<accession>A0A5T7GEQ4</accession>